<dbReference type="PANTHER" id="PTHR43741:SF2">
    <property type="entry name" value="FMN-DEPENDENT NADH:QUINONE OXIDOREDUCTASE"/>
    <property type="match status" value="1"/>
</dbReference>
<dbReference type="STRING" id="317655.Sala_0560"/>
<dbReference type="InterPro" id="IPR029039">
    <property type="entry name" value="Flavoprotein-like_sf"/>
</dbReference>
<dbReference type="GO" id="GO:0016652">
    <property type="term" value="F:oxidoreductase activity, acting on NAD(P)H as acceptor"/>
    <property type="evidence" value="ECO:0007669"/>
    <property type="project" value="UniProtKB-UniRule"/>
</dbReference>
<evidence type="ECO:0000256" key="5">
    <source>
        <dbReference type="ARBA" id="ARBA00048542"/>
    </source>
</evidence>
<dbReference type="KEGG" id="sal:Sala_0560"/>
<keyword evidence="3 6" id="KW-0560">Oxidoreductase</keyword>
<evidence type="ECO:0000259" key="7">
    <source>
        <dbReference type="Pfam" id="PF02525"/>
    </source>
</evidence>
<keyword evidence="9" id="KW-1185">Reference proteome</keyword>
<comment type="cofactor">
    <cofactor evidence="6">
        <name>FMN</name>
        <dbReference type="ChEBI" id="CHEBI:58210"/>
    </cofactor>
    <text evidence="6">Binds 1 FMN per subunit.</text>
</comment>
<evidence type="ECO:0000256" key="3">
    <source>
        <dbReference type="ARBA" id="ARBA00023002"/>
    </source>
</evidence>
<organism evidence="8 9">
    <name type="scientific">Sphingopyxis alaskensis (strain DSM 13593 / LMG 18877 / RB2256)</name>
    <name type="common">Sphingomonas alaskensis</name>
    <dbReference type="NCBI Taxonomy" id="317655"/>
    <lineage>
        <taxon>Bacteria</taxon>
        <taxon>Pseudomonadati</taxon>
        <taxon>Pseudomonadota</taxon>
        <taxon>Alphaproteobacteria</taxon>
        <taxon>Sphingomonadales</taxon>
        <taxon>Sphingomonadaceae</taxon>
        <taxon>Sphingopyxis</taxon>
    </lineage>
</organism>
<dbReference type="GO" id="GO:0010181">
    <property type="term" value="F:FMN binding"/>
    <property type="evidence" value="ECO:0007669"/>
    <property type="project" value="UniProtKB-UniRule"/>
</dbReference>
<dbReference type="Proteomes" id="UP000006578">
    <property type="component" value="Chromosome"/>
</dbReference>
<dbReference type="InterPro" id="IPR023048">
    <property type="entry name" value="NADH:quinone_OxRdtase_FMN_depd"/>
</dbReference>
<dbReference type="SUPFAM" id="SSF52218">
    <property type="entry name" value="Flavoproteins"/>
    <property type="match status" value="1"/>
</dbReference>
<evidence type="ECO:0000256" key="1">
    <source>
        <dbReference type="ARBA" id="ARBA00022630"/>
    </source>
</evidence>
<keyword evidence="2 6" id="KW-0288">FMN</keyword>
<dbReference type="GO" id="GO:0016787">
    <property type="term" value="F:hydrolase activity"/>
    <property type="evidence" value="ECO:0007669"/>
    <property type="project" value="UniProtKB-KW"/>
</dbReference>
<dbReference type="HAMAP" id="MF_01216">
    <property type="entry name" value="Azoreductase_type1"/>
    <property type="match status" value="1"/>
</dbReference>
<dbReference type="EC" id="1.7.1.17" evidence="6"/>
<gene>
    <name evidence="6" type="primary">azoR</name>
    <name evidence="8" type="ordered locus">Sala_0560</name>
</gene>
<sequence>MMSNILRIDASARTSGSTTRQLTDQLVARLVEQGYGAAVTTRDLALTPPALLTESWVGANFTDEAERNDEQKAALASSDELIAELEAADTIVIGVPVYNFAIPAALKAWVDLIARARRTFRYTEAGPEGLLKGKKAWLVVASGGVPVGSDHDFATGYLRHVLGFVGITDVTIIAADQQMMDGGAIARATSAIEALQQAA</sequence>
<dbReference type="GO" id="GO:0009055">
    <property type="term" value="F:electron transfer activity"/>
    <property type="evidence" value="ECO:0007669"/>
    <property type="project" value="UniProtKB-UniRule"/>
</dbReference>
<dbReference type="eggNOG" id="COG1182">
    <property type="taxonomic scope" value="Bacteria"/>
</dbReference>
<keyword evidence="1 6" id="KW-0285">Flavoprotein</keyword>
<comment type="function">
    <text evidence="6">Also exhibits azoreductase activity. Catalyzes the reductive cleavage of the azo bond in aromatic azo compounds to the corresponding amines.</text>
</comment>
<evidence type="ECO:0000313" key="8">
    <source>
        <dbReference type="EMBL" id="ABF52281.1"/>
    </source>
</evidence>
<dbReference type="InterPro" id="IPR050104">
    <property type="entry name" value="FMN-dep_NADH:Q_OxRdtase_AzoR1"/>
</dbReference>
<comment type="caution">
    <text evidence="6">Lacks conserved residue(s) required for the propagation of feature annotation.</text>
</comment>
<keyword evidence="4 6" id="KW-0520">NAD</keyword>
<dbReference type="EMBL" id="CP000356">
    <property type="protein sequence ID" value="ABF52281.1"/>
    <property type="molecule type" value="Genomic_DNA"/>
</dbReference>
<comment type="catalytic activity">
    <reaction evidence="6">
        <text>2 a quinone + NADH + H(+) = 2 a 1,4-benzosemiquinone + NAD(+)</text>
        <dbReference type="Rhea" id="RHEA:65952"/>
        <dbReference type="ChEBI" id="CHEBI:15378"/>
        <dbReference type="ChEBI" id="CHEBI:57540"/>
        <dbReference type="ChEBI" id="CHEBI:57945"/>
        <dbReference type="ChEBI" id="CHEBI:132124"/>
        <dbReference type="ChEBI" id="CHEBI:134225"/>
    </reaction>
</comment>
<keyword evidence="8" id="KW-0378">Hydrolase</keyword>
<feature type="domain" description="Flavodoxin-like fold" evidence="7">
    <location>
        <begin position="4"/>
        <end position="190"/>
    </location>
</feature>
<dbReference type="PANTHER" id="PTHR43741">
    <property type="entry name" value="FMN-DEPENDENT NADH-AZOREDUCTASE 1"/>
    <property type="match status" value="1"/>
</dbReference>
<comment type="subunit">
    <text evidence="6">Homodimer.</text>
</comment>
<reference evidence="8 9" key="1">
    <citation type="journal article" date="2009" name="Proc. Natl. Acad. Sci. U.S.A.">
        <title>The genomic basis of trophic strategy in marine bacteria.</title>
        <authorList>
            <person name="Lauro F.M."/>
            <person name="McDougald D."/>
            <person name="Thomas T."/>
            <person name="Williams T.J."/>
            <person name="Egan S."/>
            <person name="Rice S."/>
            <person name="DeMaere M.Z."/>
            <person name="Ting L."/>
            <person name="Ertan H."/>
            <person name="Johnson J."/>
            <person name="Ferriera S."/>
            <person name="Lapidus A."/>
            <person name="Anderson I."/>
            <person name="Kyrpides N."/>
            <person name="Munk A.C."/>
            <person name="Detter C."/>
            <person name="Han C.S."/>
            <person name="Brown M.V."/>
            <person name="Robb F.T."/>
            <person name="Kjelleberg S."/>
            <person name="Cavicchioli R."/>
        </authorList>
    </citation>
    <scope>NUCLEOTIDE SEQUENCE [LARGE SCALE GENOMIC DNA]</scope>
    <source>
        <strain evidence="9">DSM 13593 / LMG 18877 / RB2256</strain>
    </source>
</reference>
<proteinExistence type="inferred from homology"/>
<evidence type="ECO:0000256" key="6">
    <source>
        <dbReference type="HAMAP-Rule" id="MF_01216"/>
    </source>
</evidence>
<accession>Q1GVP1</accession>
<dbReference type="Pfam" id="PF02525">
    <property type="entry name" value="Flavodoxin_2"/>
    <property type="match status" value="1"/>
</dbReference>
<dbReference type="OrthoDB" id="9787136at2"/>
<dbReference type="EC" id="1.6.5.-" evidence="6"/>
<comment type="catalytic activity">
    <reaction evidence="5">
        <text>N,N-dimethyl-1,4-phenylenediamine + anthranilate + 2 NAD(+) = 2-(4-dimethylaminophenyl)diazenylbenzoate + 2 NADH + 2 H(+)</text>
        <dbReference type="Rhea" id="RHEA:55872"/>
        <dbReference type="ChEBI" id="CHEBI:15378"/>
        <dbReference type="ChEBI" id="CHEBI:15783"/>
        <dbReference type="ChEBI" id="CHEBI:16567"/>
        <dbReference type="ChEBI" id="CHEBI:57540"/>
        <dbReference type="ChEBI" id="CHEBI:57945"/>
        <dbReference type="ChEBI" id="CHEBI:71579"/>
        <dbReference type="EC" id="1.7.1.17"/>
    </reaction>
    <physiologicalReaction direction="right-to-left" evidence="5">
        <dbReference type="Rhea" id="RHEA:55874"/>
    </physiologicalReaction>
</comment>
<feature type="binding site" evidence="6">
    <location>
        <position position="11"/>
    </location>
    <ligand>
        <name>FMN</name>
        <dbReference type="ChEBI" id="CHEBI:58210"/>
    </ligand>
</feature>
<evidence type="ECO:0000256" key="4">
    <source>
        <dbReference type="ARBA" id="ARBA00023027"/>
    </source>
</evidence>
<dbReference type="GO" id="GO:0016655">
    <property type="term" value="F:oxidoreductase activity, acting on NAD(P)H, quinone or similar compound as acceptor"/>
    <property type="evidence" value="ECO:0007669"/>
    <property type="project" value="InterPro"/>
</dbReference>
<name>Q1GVP1_SPHAL</name>
<comment type="similarity">
    <text evidence="6">Belongs to the azoreductase type 1 family.</text>
</comment>
<evidence type="ECO:0000256" key="2">
    <source>
        <dbReference type="ARBA" id="ARBA00022643"/>
    </source>
</evidence>
<dbReference type="Gene3D" id="3.40.50.360">
    <property type="match status" value="1"/>
</dbReference>
<evidence type="ECO:0000313" key="9">
    <source>
        <dbReference type="Proteomes" id="UP000006578"/>
    </source>
</evidence>
<comment type="function">
    <text evidence="6">Quinone reductase that provides resistance to thiol-specific stress caused by electrophilic quinones.</text>
</comment>
<dbReference type="InterPro" id="IPR003680">
    <property type="entry name" value="Flavodoxin_fold"/>
</dbReference>
<dbReference type="AlphaFoldDB" id="Q1GVP1"/>
<dbReference type="HOGENOM" id="CLU_088964_0_0_5"/>
<protein>
    <recommendedName>
        <fullName evidence="6">FMN dependent NADH:quinone oxidoreductase</fullName>
        <ecNumber evidence="6">1.6.5.-</ecNumber>
    </recommendedName>
    <alternativeName>
        <fullName evidence="6">Azo-dye reductase</fullName>
    </alternativeName>
    <alternativeName>
        <fullName evidence="6">FMN-dependent NADH-azo compound oxidoreductase</fullName>
    </alternativeName>
    <alternativeName>
        <fullName evidence="6">FMN-dependent NADH-azoreductase</fullName>
        <ecNumber evidence="6">1.7.1.17</ecNumber>
    </alternativeName>
</protein>